<dbReference type="AlphaFoldDB" id="A0A0A9CHS1"/>
<organism evidence="1">
    <name type="scientific">Arundo donax</name>
    <name type="common">Giant reed</name>
    <name type="synonym">Donax arundinaceus</name>
    <dbReference type="NCBI Taxonomy" id="35708"/>
    <lineage>
        <taxon>Eukaryota</taxon>
        <taxon>Viridiplantae</taxon>
        <taxon>Streptophyta</taxon>
        <taxon>Embryophyta</taxon>
        <taxon>Tracheophyta</taxon>
        <taxon>Spermatophyta</taxon>
        <taxon>Magnoliopsida</taxon>
        <taxon>Liliopsida</taxon>
        <taxon>Poales</taxon>
        <taxon>Poaceae</taxon>
        <taxon>PACMAD clade</taxon>
        <taxon>Arundinoideae</taxon>
        <taxon>Arundineae</taxon>
        <taxon>Arundo</taxon>
    </lineage>
</organism>
<reference evidence="1" key="2">
    <citation type="journal article" date="2015" name="Data Brief">
        <title>Shoot transcriptome of the giant reed, Arundo donax.</title>
        <authorList>
            <person name="Barrero R.A."/>
            <person name="Guerrero F.D."/>
            <person name="Moolhuijzen P."/>
            <person name="Goolsby J.A."/>
            <person name="Tidwell J."/>
            <person name="Bellgard S.E."/>
            <person name="Bellgard M.I."/>
        </authorList>
    </citation>
    <scope>NUCLEOTIDE SEQUENCE</scope>
    <source>
        <tissue evidence="1">Shoot tissue taken approximately 20 cm above the soil surface</tissue>
    </source>
</reference>
<protein>
    <submittedName>
        <fullName evidence="1">Uncharacterized protein</fullName>
    </submittedName>
</protein>
<accession>A0A0A9CHS1</accession>
<dbReference type="EMBL" id="GBRH01226838">
    <property type="protein sequence ID" value="JAD71057.1"/>
    <property type="molecule type" value="Transcribed_RNA"/>
</dbReference>
<proteinExistence type="predicted"/>
<reference evidence="1" key="1">
    <citation type="submission" date="2014-09" db="EMBL/GenBank/DDBJ databases">
        <authorList>
            <person name="Magalhaes I.L.F."/>
            <person name="Oliveira U."/>
            <person name="Santos F.R."/>
            <person name="Vidigal T.H.D.A."/>
            <person name="Brescovit A.D."/>
            <person name="Santos A.J."/>
        </authorList>
    </citation>
    <scope>NUCLEOTIDE SEQUENCE</scope>
    <source>
        <tissue evidence="1">Shoot tissue taken approximately 20 cm above the soil surface</tissue>
    </source>
</reference>
<sequence>MKHLLHRKHWLVIAEPNGSQIPAEVLATYSPGLS</sequence>
<evidence type="ECO:0000313" key="1">
    <source>
        <dbReference type="EMBL" id="JAD71057.1"/>
    </source>
</evidence>
<name>A0A0A9CHS1_ARUDO</name>